<evidence type="ECO:0000313" key="4">
    <source>
        <dbReference type="Proteomes" id="UP001380290"/>
    </source>
</evidence>
<keyword evidence="1" id="KW-0472">Membrane</keyword>
<proteinExistence type="predicted"/>
<dbReference type="InterPro" id="IPR021729">
    <property type="entry name" value="DUF3298"/>
</dbReference>
<dbReference type="Gene3D" id="3.90.640.20">
    <property type="entry name" value="Heat-shock cognate protein, ATPase"/>
    <property type="match status" value="1"/>
</dbReference>
<sequence>MDLALLEKIVASTGLGGLGIWAMFILYKAIIGAKFISKLKQDHSFLIMNNVVKIIGCVAVVAVISWAALKFYEIKNASLVTSETKVATTPRIEYKTLSKRIRDYRPDTNVPVATIEMEYVVVSGLGNASMERKINSYISNAIGINETYDGTEDHEMKVVIASIEGQMLSVVAEGYFYGHGAASAANRVVSINLNLTTGDPVEFKDLFRSGYVKKVNELAAEWLSINLPGHWFETVTDNQCYYVADGHLNLCFSEYEVAAGANGNVTVKLKLDSLRGIVSLNGPLGFAY</sequence>
<feature type="transmembrane region" description="Helical" evidence="1">
    <location>
        <begin position="12"/>
        <end position="30"/>
    </location>
</feature>
<keyword evidence="4" id="KW-1185">Reference proteome</keyword>
<organism evidence="3 4">
    <name type="scientific">Pseudomonas farsensis</name>
    <dbReference type="NCBI Taxonomy" id="2745492"/>
    <lineage>
        <taxon>Bacteria</taxon>
        <taxon>Pseudomonadati</taxon>
        <taxon>Pseudomonadota</taxon>
        <taxon>Gammaproteobacteria</taxon>
        <taxon>Pseudomonadales</taxon>
        <taxon>Pseudomonadaceae</taxon>
        <taxon>Pseudomonas</taxon>
    </lineage>
</organism>
<comment type="caution">
    <text evidence="3">The sequence shown here is derived from an EMBL/GenBank/DDBJ whole genome shotgun (WGS) entry which is preliminary data.</text>
</comment>
<protein>
    <submittedName>
        <fullName evidence="3">DUF3298 domain-containing protein</fullName>
    </submittedName>
</protein>
<evidence type="ECO:0000256" key="1">
    <source>
        <dbReference type="SAM" id="Phobius"/>
    </source>
</evidence>
<dbReference type="EMBL" id="JBBHLC010000005">
    <property type="protein sequence ID" value="MEJ5862291.1"/>
    <property type="molecule type" value="Genomic_DNA"/>
</dbReference>
<gene>
    <name evidence="3" type="ORF">V7S98_03535</name>
</gene>
<dbReference type="Proteomes" id="UP001380290">
    <property type="component" value="Unassembled WGS sequence"/>
</dbReference>
<evidence type="ECO:0000259" key="2">
    <source>
        <dbReference type="Pfam" id="PF11738"/>
    </source>
</evidence>
<dbReference type="RefSeq" id="WP_339598309.1">
    <property type="nucleotide sequence ID" value="NZ_JBBHLC010000005.1"/>
</dbReference>
<feature type="domain" description="DUF3298" evidence="2">
    <location>
        <begin position="204"/>
        <end position="270"/>
    </location>
</feature>
<feature type="transmembrane region" description="Helical" evidence="1">
    <location>
        <begin position="51"/>
        <end position="69"/>
    </location>
</feature>
<keyword evidence="1" id="KW-1133">Transmembrane helix</keyword>
<name>A0ABU8QNW7_9PSED</name>
<dbReference type="Pfam" id="PF11738">
    <property type="entry name" value="DUF3298"/>
    <property type="match status" value="1"/>
</dbReference>
<evidence type="ECO:0000313" key="3">
    <source>
        <dbReference type="EMBL" id="MEJ5862291.1"/>
    </source>
</evidence>
<dbReference type="InterPro" id="IPR037126">
    <property type="entry name" value="PdaC/RsiV-like_sf"/>
</dbReference>
<keyword evidence="1" id="KW-0812">Transmembrane</keyword>
<reference evidence="3 4" key="1">
    <citation type="submission" date="2024-02" db="EMBL/GenBank/DDBJ databases">
        <title>Identification of pathogenicity and growth-promoting function of Pseudomonas putida variant.</title>
        <authorList>
            <person name="Sun J."/>
        </authorList>
    </citation>
    <scope>NUCLEOTIDE SEQUENCE [LARGE SCALE GENOMIC DNA]</scope>
    <source>
        <strain evidence="3 4">A03</strain>
    </source>
</reference>
<accession>A0ABU8QNW7</accession>